<protein>
    <recommendedName>
        <fullName evidence="5">CusB-like beta-barrel domain-containing protein</fullName>
    </recommendedName>
</protein>
<name>A0A1G2PLJ5_TERXR</name>
<dbReference type="InterPro" id="IPR058792">
    <property type="entry name" value="Beta-barrel_RND_2"/>
</dbReference>
<keyword evidence="3 4" id="KW-0175">Coiled coil</keyword>
<dbReference type="Gene3D" id="2.40.30.170">
    <property type="match status" value="1"/>
</dbReference>
<comment type="caution">
    <text evidence="6">The sequence shown here is derived from an EMBL/GenBank/DDBJ whole genome shotgun (WGS) entry which is preliminary data.</text>
</comment>
<evidence type="ECO:0000313" key="6">
    <source>
        <dbReference type="EMBL" id="OHA49204.1"/>
    </source>
</evidence>
<dbReference type="AlphaFoldDB" id="A0A1G2PLJ5"/>
<evidence type="ECO:0000256" key="4">
    <source>
        <dbReference type="SAM" id="Coils"/>
    </source>
</evidence>
<dbReference type="SUPFAM" id="SSF111369">
    <property type="entry name" value="HlyD-like secretion proteins"/>
    <property type="match status" value="2"/>
</dbReference>
<proteinExistence type="inferred from homology"/>
<comment type="subcellular location">
    <subcellularLocation>
        <location evidence="1">Cell envelope</location>
    </subcellularLocation>
</comment>
<dbReference type="Pfam" id="PF25954">
    <property type="entry name" value="Beta-barrel_RND_2"/>
    <property type="match status" value="1"/>
</dbReference>
<evidence type="ECO:0000313" key="7">
    <source>
        <dbReference type="Proteomes" id="UP000178690"/>
    </source>
</evidence>
<dbReference type="EMBL" id="MHST01000012">
    <property type="protein sequence ID" value="OHA49204.1"/>
    <property type="molecule type" value="Genomic_DNA"/>
</dbReference>
<evidence type="ECO:0000256" key="3">
    <source>
        <dbReference type="ARBA" id="ARBA00023054"/>
    </source>
</evidence>
<dbReference type="Gene3D" id="2.40.420.20">
    <property type="match status" value="1"/>
</dbReference>
<dbReference type="GO" id="GO:0022857">
    <property type="term" value="F:transmembrane transporter activity"/>
    <property type="evidence" value="ECO:0007669"/>
    <property type="project" value="InterPro"/>
</dbReference>
<dbReference type="Proteomes" id="UP000178690">
    <property type="component" value="Unassembled WGS sequence"/>
</dbReference>
<evidence type="ECO:0000259" key="5">
    <source>
        <dbReference type="Pfam" id="PF25954"/>
    </source>
</evidence>
<comment type="similarity">
    <text evidence="2">Belongs to the membrane fusion protein (MFP) (TC 8.A.1) family.</text>
</comment>
<dbReference type="NCBIfam" id="TIGR01730">
    <property type="entry name" value="RND_mfp"/>
    <property type="match status" value="1"/>
</dbReference>
<dbReference type="PANTHER" id="PTHR32347:SF23">
    <property type="entry name" value="BLL5650 PROTEIN"/>
    <property type="match status" value="1"/>
</dbReference>
<organism evidence="6 7">
    <name type="scientific">Terrybacteria sp. (strain RIFCSPHIGHO2_01_FULL_58_15)</name>
    <dbReference type="NCBI Taxonomy" id="1802363"/>
    <lineage>
        <taxon>Bacteria</taxon>
        <taxon>Candidatus Terryibacteriota</taxon>
    </lineage>
</organism>
<dbReference type="InterPro" id="IPR006143">
    <property type="entry name" value="RND_pump_MFP"/>
</dbReference>
<accession>A0A1G2PLJ5</accession>
<evidence type="ECO:0000256" key="2">
    <source>
        <dbReference type="ARBA" id="ARBA00009477"/>
    </source>
</evidence>
<dbReference type="STRING" id="1802363.A2682_00860"/>
<dbReference type="PRINTS" id="PR01490">
    <property type="entry name" value="RTXTOXIND"/>
</dbReference>
<dbReference type="PANTHER" id="PTHR32347">
    <property type="entry name" value="EFFLUX SYSTEM COMPONENT YKNX-RELATED"/>
    <property type="match status" value="1"/>
</dbReference>
<gene>
    <name evidence="6" type="ORF">A2682_00860</name>
</gene>
<dbReference type="GO" id="GO:0016020">
    <property type="term" value="C:membrane"/>
    <property type="evidence" value="ECO:0007669"/>
    <property type="project" value="InterPro"/>
</dbReference>
<evidence type="ECO:0000256" key="1">
    <source>
        <dbReference type="ARBA" id="ARBA00004196"/>
    </source>
</evidence>
<feature type="domain" description="CusB-like beta-barrel" evidence="5">
    <location>
        <begin position="387"/>
        <end position="463"/>
    </location>
</feature>
<feature type="coiled-coil region" evidence="4">
    <location>
        <begin position="124"/>
        <end position="151"/>
    </location>
</feature>
<dbReference type="GO" id="GO:0030313">
    <property type="term" value="C:cell envelope"/>
    <property type="evidence" value="ECO:0007669"/>
    <property type="project" value="UniProtKB-SubCell"/>
</dbReference>
<sequence length="529" mass="56014">MTRFRLGIILALLVALGGGLAFRFLSREPESPYELVSVQQGTLVERVLATGSVKKADEVALAFVASGRISAVAVKAGDHVDAGRELARLETASLSAQVRNAEAAFATVQANLAKIEAGASAQDIAVAQASVQSAETALQNAKDAAAKALEKEYLDAFNTVQGTRATADSAIQTLDAYFMPCGTSQCWESWGSFYTSLEAVRSAESQKPPADAARDRIRATVEGVPSAAAFTSVDAALTSLKSDLAIVRTGAQATYDALQAAADKTAVLAVITDLDAKLAAIRNDEQTVVSVRSSNDASTLSAEAALATAQAQLALKQAVARDVDLNPLRAQVAQAQATLETARVAFDNAILRAPVSGTITKVNIRKGEVASVSPPALVLLPDAPFTLEAKVPEADIARISIGDSLALTLDAIPDIEFHGTIIHIDPAQEEVGGVITYRITASMDDSDDRVRQGMTANLDIETERRENALFVPQRAVMEENGKRYVRILRSGAPERMQVTVGIRSADGMLEIVSGLREGEEIISFVRERE</sequence>
<dbReference type="InterPro" id="IPR050465">
    <property type="entry name" value="UPF0194_transport"/>
</dbReference>
<reference evidence="6 7" key="1">
    <citation type="journal article" date="2016" name="Nat. Commun.">
        <title>Thousands of microbial genomes shed light on interconnected biogeochemical processes in an aquifer system.</title>
        <authorList>
            <person name="Anantharaman K."/>
            <person name="Brown C.T."/>
            <person name="Hug L.A."/>
            <person name="Sharon I."/>
            <person name="Castelle C.J."/>
            <person name="Probst A.J."/>
            <person name="Thomas B.C."/>
            <person name="Singh A."/>
            <person name="Wilkins M.J."/>
            <person name="Karaoz U."/>
            <person name="Brodie E.L."/>
            <person name="Williams K.H."/>
            <person name="Hubbard S.S."/>
            <person name="Banfield J.F."/>
        </authorList>
    </citation>
    <scope>NUCLEOTIDE SEQUENCE [LARGE SCALE GENOMIC DNA]</scope>
    <source>
        <strain evidence="7">RIFCSPHIGHO2_01_FULL_58_15</strain>
    </source>
</reference>